<proteinExistence type="predicted"/>
<name>A0A1I7XAS6_HETBA</name>
<keyword evidence="1" id="KW-1185">Reference proteome</keyword>
<organism evidence="1 2">
    <name type="scientific">Heterorhabditis bacteriophora</name>
    <name type="common">Entomopathogenic nematode worm</name>
    <dbReference type="NCBI Taxonomy" id="37862"/>
    <lineage>
        <taxon>Eukaryota</taxon>
        <taxon>Metazoa</taxon>
        <taxon>Ecdysozoa</taxon>
        <taxon>Nematoda</taxon>
        <taxon>Chromadorea</taxon>
        <taxon>Rhabditida</taxon>
        <taxon>Rhabditina</taxon>
        <taxon>Rhabditomorpha</taxon>
        <taxon>Strongyloidea</taxon>
        <taxon>Heterorhabditidae</taxon>
        <taxon>Heterorhabditis</taxon>
    </lineage>
</organism>
<dbReference type="AlphaFoldDB" id="A0A1I7XAS6"/>
<evidence type="ECO:0000313" key="2">
    <source>
        <dbReference type="WBParaSite" id="Hba_14464"/>
    </source>
</evidence>
<reference evidence="2" key="1">
    <citation type="submission" date="2016-11" db="UniProtKB">
        <authorList>
            <consortium name="WormBaseParasite"/>
        </authorList>
    </citation>
    <scope>IDENTIFICATION</scope>
</reference>
<dbReference type="WBParaSite" id="Hba_14464">
    <property type="protein sequence ID" value="Hba_14464"/>
    <property type="gene ID" value="Hba_14464"/>
</dbReference>
<sequence length="60" mass="6901">MKNEDMQQKVALIIWKQINCGKHLNELHAACSSTIKQCIDMYSSPFSQITVPDPEDSRYD</sequence>
<evidence type="ECO:0000313" key="1">
    <source>
        <dbReference type="Proteomes" id="UP000095283"/>
    </source>
</evidence>
<protein>
    <submittedName>
        <fullName evidence="2">Zf-Tim10_DDP domain-containing protein</fullName>
    </submittedName>
</protein>
<dbReference type="Proteomes" id="UP000095283">
    <property type="component" value="Unplaced"/>
</dbReference>
<accession>A0A1I7XAS6</accession>